<dbReference type="Proteomes" id="UP000714618">
    <property type="component" value="Unassembled WGS sequence"/>
</dbReference>
<proteinExistence type="predicted"/>
<dbReference type="InterPro" id="IPR029058">
    <property type="entry name" value="AB_hydrolase_fold"/>
</dbReference>
<accession>A0A9N8PG37</accession>
<evidence type="ECO:0000313" key="3">
    <source>
        <dbReference type="EMBL" id="CAD0093393.1"/>
    </source>
</evidence>
<dbReference type="PANTHER" id="PTHR48081">
    <property type="entry name" value="AB HYDROLASE SUPERFAMILY PROTEIN C4A8.06C"/>
    <property type="match status" value="1"/>
</dbReference>
<name>A0A9N8PG37_9PEZI</name>
<protein>
    <recommendedName>
        <fullName evidence="2">BD-FAE-like domain-containing protein</fullName>
    </recommendedName>
</protein>
<reference evidence="3" key="1">
    <citation type="submission" date="2020-06" db="EMBL/GenBank/DDBJ databases">
        <authorList>
            <person name="Onetto C."/>
        </authorList>
    </citation>
    <scope>NUCLEOTIDE SEQUENCE</scope>
</reference>
<dbReference type="GO" id="GO:0016787">
    <property type="term" value="F:hydrolase activity"/>
    <property type="evidence" value="ECO:0007669"/>
    <property type="project" value="UniProtKB-KW"/>
</dbReference>
<dbReference type="PANTHER" id="PTHR48081:SF33">
    <property type="entry name" value="KYNURENINE FORMAMIDASE"/>
    <property type="match status" value="1"/>
</dbReference>
<feature type="non-terminal residue" evidence="3">
    <location>
        <position position="305"/>
    </location>
</feature>
<comment type="caution">
    <text evidence="3">The sequence shown here is derived from an EMBL/GenBank/DDBJ whole genome shotgun (WGS) entry which is preliminary data.</text>
</comment>
<keyword evidence="4" id="KW-1185">Reference proteome</keyword>
<evidence type="ECO:0000313" key="4">
    <source>
        <dbReference type="Proteomes" id="UP000714618"/>
    </source>
</evidence>
<gene>
    <name evidence="3" type="ORF">AWRI4233_LOCUS4183</name>
</gene>
<dbReference type="SUPFAM" id="SSF53474">
    <property type="entry name" value="alpha/beta-Hydrolases"/>
    <property type="match status" value="1"/>
</dbReference>
<organism evidence="3 4">
    <name type="scientific">Aureobasidium mustum</name>
    <dbReference type="NCBI Taxonomy" id="2773714"/>
    <lineage>
        <taxon>Eukaryota</taxon>
        <taxon>Fungi</taxon>
        <taxon>Dikarya</taxon>
        <taxon>Ascomycota</taxon>
        <taxon>Pezizomycotina</taxon>
        <taxon>Dothideomycetes</taxon>
        <taxon>Dothideomycetidae</taxon>
        <taxon>Dothideales</taxon>
        <taxon>Saccotheciaceae</taxon>
        <taxon>Aureobasidium</taxon>
    </lineage>
</organism>
<dbReference type="OrthoDB" id="433474at2759"/>
<evidence type="ECO:0000256" key="1">
    <source>
        <dbReference type="ARBA" id="ARBA00022801"/>
    </source>
</evidence>
<evidence type="ECO:0000259" key="2">
    <source>
        <dbReference type="Pfam" id="PF20434"/>
    </source>
</evidence>
<dbReference type="Gene3D" id="3.40.50.1820">
    <property type="entry name" value="alpha/beta hydrolase"/>
    <property type="match status" value="1"/>
</dbReference>
<sequence length="305" mass="33705">LFNTMDQLPEFGREIWPGLMPTMKAYATLHEKNRNSIESTPREEFSYGSHARQKLDVYSPKQISEDTPILVFLYGGGLVSGDKRLPTPPTAKDLVYANIGHYFSSRGFVTVIPDYRRTGEGAVFPSGGQDLAGALEWIKKHFNTGNHKLWIMGNSAGAVHSATWLLEPSLAESRKSVQTGSVVVQGVMLVSIPAHFQQAGADRSEVLTAYYKDRLEEDCALGLVSKAQTPVAKLLVVTATLDPEEEILKPSQDFVNKYKERFGQDSLSEVLLEGHNHFSTTLALGTGIEREESLGAEVFKWMGQD</sequence>
<keyword evidence="1" id="KW-0378">Hydrolase</keyword>
<dbReference type="AlphaFoldDB" id="A0A9N8PG37"/>
<feature type="domain" description="BD-FAE-like" evidence="2">
    <location>
        <begin position="55"/>
        <end position="159"/>
    </location>
</feature>
<dbReference type="InterPro" id="IPR050300">
    <property type="entry name" value="GDXG_lipolytic_enzyme"/>
</dbReference>
<dbReference type="Pfam" id="PF20434">
    <property type="entry name" value="BD-FAE"/>
    <property type="match status" value="1"/>
</dbReference>
<dbReference type="InterPro" id="IPR049492">
    <property type="entry name" value="BD-FAE-like_dom"/>
</dbReference>
<dbReference type="EMBL" id="CAIJEO010000005">
    <property type="protein sequence ID" value="CAD0093393.1"/>
    <property type="molecule type" value="Genomic_DNA"/>
</dbReference>